<dbReference type="EMBL" id="UINC01222837">
    <property type="protein sequence ID" value="SVE51785.1"/>
    <property type="molecule type" value="Genomic_DNA"/>
</dbReference>
<dbReference type="Gene3D" id="3.40.50.720">
    <property type="entry name" value="NAD(P)-binding Rossmann-like Domain"/>
    <property type="match status" value="1"/>
</dbReference>
<feature type="domain" description="NAD-dependent epimerase/dehydratase" evidence="1">
    <location>
        <begin position="4"/>
        <end position="203"/>
    </location>
</feature>
<evidence type="ECO:0000313" key="2">
    <source>
        <dbReference type="EMBL" id="SVE51785.1"/>
    </source>
</evidence>
<evidence type="ECO:0000259" key="1">
    <source>
        <dbReference type="Pfam" id="PF01370"/>
    </source>
</evidence>
<feature type="non-terminal residue" evidence="2">
    <location>
        <position position="204"/>
    </location>
</feature>
<dbReference type="Pfam" id="PF01370">
    <property type="entry name" value="Epimerase"/>
    <property type="match status" value="1"/>
</dbReference>
<dbReference type="SUPFAM" id="SSF51735">
    <property type="entry name" value="NAD(P)-binding Rossmann-fold domains"/>
    <property type="match status" value="1"/>
</dbReference>
<gene>
    <name evidence="2" type="ORF">METZ01_LOCUS504639</name>
</gene>
<accession>A0A383E5X5</accession>
<proteinExistence type="predicted"/>
<dbReference type="InterPro" id="IPR050177">
    <property type="entry name" value="Lipid_A_modif_metabolic_enz"/>
</dbReference>
<reference evidence="2" key="1">
    <citation type="submission" date="2018-05" db="EMBL/GenBank/DDBJ databases">
        <authorList>
            <person name="Lanie J.A."/>
            <person name="Ng W.-L."/>
            <person name="Kazmierczak K.M."/>
            <person name="Andrzejewski T.M."/>
            <person name="Davidsen T.M."/>
            <person name="Wayne K.J."/>
            <person name="Tettelin H."/>
            <person name="Glass J.I."/>
            <person name="Rusch D."/>
            <person name="Podicherti R."/>
            <person name="Tsui H.-C.T."/>
            <person name="Winkler M.E."/>
        </authorList>
    </citation>
    <scope>NUCLEOTIDE SEQUENCE</scope>
</reference>
<name>A0A383E5X5_9ZZZZ</name>
<protein>
    <recommendedName>
        <fullName evidence="1">NAD-dependent epimerase/dehydratase domain-containing protein</fullName>
    </recommendedName>
</protein>
<dbReference type="InterPro" id="IPR036291">
    <property type="entry name" value="NAD(P)-bd_dom_sf"/>
</dbReference>
<dbReference type="AlphaFoldDB" id="A0A383E5X5"/>
<dbReference type="InterPro" id="IPR001509">
    <property type="entry name" value="Epimerase_deHydtase"/>
</dbReference>
<sequence length="204" mass="22717">MLACVTGATGIIGSRIVNRLTVKGINVRILSRKKTLLNKGVELVIGDLLDPLTVERFLLDADIVFHCAAELRKESEMILTNIEGTRHLVESLEKNNVSFFCHMSSAGVVGRTSACVVDEKTECHPMNLYEQTKWESEKIVSEKGLENCRTYILRPTNVIDELKIGVLNLPTYPGVMNRIKLLIKGKELAHLIHAEDVADAALFF</sequence>
<dbReference type="PANTHER" id="PTHR43245">
    <property type="entry name" value="BIFUNCTIONAL POLYMYXIN RESISTANCE PROTEIN ARNA"/>
    <property type="match status" value="1"/>
</dbReference>
<organism evidence="2">
    <name type="scientific">marine metagenome</name>
    <dbReference type="NCBI Taxonomy" id="408172"/>
    <lineage>
        <taxon>unclassified sequences</taxon>
        <taxon>metagenomes</taxon>
        <taxon>ecological metagenomes</taxon>
    </lineage>
</organism>